<protein>
    <submittedName>
        <fullName evidence="1">Uncharacterized protein</fullName>
    </submittedName>
</protein>
<feature type="non-terminal residue" evidence="1">
    <location>
        <position position="69"/>
    </location>
</feature>
<dbReference type="Proteomes" id="UP000265520">
    <property type="component" value="Unassembled WGS sequence"/>
</dbReference>
<proteinExistence type="predicted"/>
<organism evidence="1 2">
    <name type="scientific">Trifolium medium</name>
    <dbReference type="NCBI Taxonomy" id="97028"/>
    <lineage>
        <taxon>Eukaryota</taxon>
        <taxon>Viridiplantae</taxon>
        <taxon>Streptophyta</taxon>
        <taxon>Embryophyta</taxon>
        <taxon>Tracheophyta</taxon>
        <taxon>Spermatophyta</taxon>
        <taxon>Magnoliopsida</taxon>
        <taxon>eudicotyledons</taxon>
        <taxon>Gunneridae</taxon>
        <taxon>Pentapetalae</taxon>
        <taxon>rosids</taxon>
        <taxon>fabids</taxon>
        <taxon>Fabales</taxon>
        <taxon>Fabaceae</taxon>
        <taxon>Papilionoideae</taxon>
        <taxon>50 kb inversion clade</taxon>
        <taxon>NPAAA clade</taxon>
        <taxon>Hologalegina</taxon>
        <taxon>IRL clade</taxon>
        <taxon>Trifolieae</taxon>
        <taxon>Trifolium</taxon>
    </lineage>
</organism>
<reference evidence="1 2" key="1">
    <citation type="journal article" date="2018" name="Front. Plant Sci.">
        <title>Red Clover (Trifolium pratense) and Zigzag Clover (T. medium) - A Picture of Genomic Similarities and Differences.</title>
        <authorList>
            <person name="Dluhosova J."/>
            <person name="Istvanek J."/>
            <person name="Nedelnik J."/>
            <person name="Repkova J."/>
        </authorList>
    </citation>
    <scope>NUCLEOTIDE SEQUENCE [LARGE SCALE GENOMIC DNA]</scope>
    <source>
        <strain evidence="2">cv. 10/8</strain>
        <tissue evidence="1">Leaf</tissue>
    </source>
</reference>
<evidence type="ECO:0000313" key="2">
    <source>
        <dbReference type="Proteomes" id="UP000265520"/>
    </source>
</evidence>
<name>A0A392T044_9FABA</name>
<accession>A0A392T044</accession>
<comment type="caution">
    <text evidence="1">The sequence shown here is derived from an EMBL/GenBank/DDBJ whole genome shotgun (WGS) entry which is preliminary data.</text>
</comment>
<dbReference type="AlphaFoldDB" id="A0A392T044"/>
<sequence length="69" mass="7972">MNRSNRLSVKVTRELGKGSMSWCRRCLAGDSDWAVVMAKLNARDTIIRQKWSKRAKPLYSKDYICAMYG</sequence>
<keyword evidence="2" id="KW-1185">Reference proteome</keyword>
<dbReference type="EMBL" id="LXQA010480137">
    <property type="protein sequence ID" value="MCI54488.1"/>
    <property type="molecule type" value="Genomic_DNA"/>
</dbReference>
<evidence type="ECO:0000313" key="1">
    <source>
        <dbReference type="EMBL" id="MCI54488.1"/>
    </source>
</evidence>